<evidence type="ECO:0008006" key="3">
    <source>
        <dbReference type="Google" id="ProtNLM"/>
    </source>
</evidence>
<dbReference type="PANTHER" id="PTHR35559:SF1">
    <property type="entry name" value="CHITIN-BINDING TYPE-4 DOMAIN-CONTAINING PROTEIN"/>
    <property type="match status" value="1"/>
</dbReference>
<organism evidence="1 2">
    <name type="scientific">Lunasporangiospora selenospora</name>
    <dbReference type="NCBI Taxonomy" id="979761"/>
    <lineage>
        <taxon>Eukaryota</taxon>
        <taxon>Fungi</taxon>
        <taxon>Fungi incertae sedis</taxon>
        <taxon>Mucoromycota</taxon>
        <taxon>Mortierellomycotina</taxon>
        <taxon>Mortierellomycetes</taxon>
        <taxon>Mortierellales</taxon>
        <taxon>Mortierellaceae</taxon>
        <taxon>Lunasporangiospora</taxon>
    </lineage>
</organism>
<comment type="caution">
    <text evidence="1">The sequence shown here is derived from an EMBL/GenBank/DDBJ whole genome shotgun (WGS) entry which is preliminary data.</text>
</comment>
<reference evidence="1" key="1">
    <citation type="journal article" date="2020" name="Fungal Divers.">
        <title>Resolving the Mortierellaceae phylogeny through synthesis of multi-gene phylogenetics and phylogenomics.</title>
        <authorList>
            <person name="Vandepol N."/>
            <person name="Liber J."/>
            <person name="Desiro A."/>
            <person name="Na H."/>
            <person name="Kennedy M."/>
            <person name="Barry K."/>
            <person name="Grigoriev I.V."/>
            <person name="Miller A.N."/>
            <person name="O'Donnell K."/>
            <person name="Stajich J.E."/>
            <person name="Bonito G."/>
        </authorList>
    </citation>
    <scope>NUCLEOTIDE SEQUENCE</scope>
    <source>
        <strain evidence="1">KOD1015</strain>
    </source>
</reference>
<dbReference type="PANTHER" id="PTHR35559">
    <property type="entry name" value="CHITIN-BINDING TYPE-4 DOMAIN-CONTAINING PROTEIN"/>
    <property type="match status" value="1"/>
</dbReference>
<dbReference type="OrthoDB" id="64281at2759"/>
<keyword evidence="2" id="KW-1185">Reference proteome</keyword>
<dbReference type="EMBL" id="JAABOA010003441">
    <property type="protein sequence ID" value="KAF9578668.1"/>
    <property type="molecule type" value="Genomic_DNA"/>
</dbReference>
<sequence>LLTFLWVSGAAHAHSWLDCTNMHSSGKCAGYSLGYPSRENPDINTLYTYRIEGRPVEAPICQPGRQDILTAPPSPNFPSATIVAGQSLRLTWQANGHFNDQNATYVHVHWSKVPAQEKILRTRNELLPENRLASMPFATTGNCDQPSNPNTVCRGRVKIPAGTRPGRYQLVWWWPFDQNPVGEEYTSCFEVTVKERT</sequence>
<name>A0A9P6FNH7_9FUNG</name>
<evidence type="ECO:0000313" key="2">
    <source>
        <dbReference type="Proteomes" id="UP000780801"/>
    </source>
</evidence>
<accession>A0A9P6FNH7</accession>
<protein>
    <recommendedName>
        <fullName evidence="3">Chitin-binding protein</fullName>
    </recommendedName>
</protein>
<dbReference type="Proteomes" id="UP000780801">
    <property type="component" value="Unassembled WGS sequence"/>
</dbReference>
<dbReference type="AlphaFoldDB" id="A0A9P6FNH7"/>
<evidence type="ECO:0000313" key="1">
    <source>
        <dbReference type="EMBL" id="KAF9578668.1"/>
    </source>
</evidence>
<feature type="non-terminal residue" evidence="1">
    <location>
        <position position="1"/>
    </location>
</feature>
<proteinExistence type="predicted"/>
<gene>
    <name evidence="1" type="ORF">BGW38_005428</name>
</gene>